<dbReference type="EMBL" id="JAAQRI010000177">
    <property type="protein sequence ID" value="KAF5630237.1"/>
    <property type="molecule type" value="Genomic_DNA"/>
</dbReference>
<proteinExistence type="predicted"/>
<dbReference type="OrthoDB" id="610608at2759"/>
<name>A0A8H5RBK7_9HYPO</name>
<reference evidence="1 2" key="1">
    <citation type="submission" date="2020-05" db="EMBL/GenBank/DDBJ databases">
        <title>Identification and distribution of gene clusters putatively required for synthesis of sphingolipid metabolism inhibitors in phylogenetically diverse species of the filamentous fungus Fusarium.</title>
        <authorList>
            <person name="Kim H.-S."/>
            <person name="Busman M."/>
            <person name="Brown D.W."/>
            <person name="Divon H."/>
            <person name="Uhlig S."/>
            <person name="Proctor R.H."/>
        </authorList>
    </citation>
    <scope>NUCLEOTIDE SEQUENCE [LARGE SCALE GENOMIC DNA]</scope>
    <source>
        <strain evidence="1 2">NRRL 66243</strain>
    </source>
</reference>
<gene>
    <name evidence="1" type="ORF">FTJAE_8262</name>
</gene>
<dbReference type="GeneID" id="59307330"/>
<protein>
    <submittedName>
        <fullName evidence="1">Oxidoreductase</fullName>
    </submittedName>
</protein>
<evidence type="ECO:0000313" key="1">
    <source>
        <dbReference type="EMBL" id="KAF5630237.1"/>
    </source>
</evidence>
<dbReference type="RefSeq" id="XP_037204655.1">
    <property type="nucleotide sequence ID" value="XM_037355060.1"/>
</dbReference>
<organism evidence="1 2">
    <name type="scientific">Fusarium tjaetaba</name>
    <dbReference type="NCBI Taxonomy" id="1567544"/>
    <lineage>
        <taxon>Eukaryota</taxon>
        <taxon>Fungi</taxon>
        <taxon>Dikarya</taxon>
        <taxon>Ascomycota</taxon>
        <taxon>Pezizomycotina</taxon>
        <taxon>Sordariomycetes</taxon>
        <taxon>Hypocreomycetidae</taxon>
        <taxon>Hypocreales</taxon>
        <taxon>Nectriaceae</taxon>
        <taxon>Fusarium</taxon>
        <taxon>Fusarium fujikuroi species complex</taxon>
    </lineage>
</organism>
<sequence>MLEAYVTLISMAAMKALPEKNVKTYLPDALHFQRAIQNARQACWDAIVLTYKNSEECPIRMPLEMRIMGGSGVIMAPQRGNALGTCRESLKTHPHWAKEWHGYTVDGKPWIGRLEAVDYKGERQQFLQTLADIGKKAGWPLQDLQERFSNDLFDVLFFDKKPQKN</sequence>
<dbReference type="Proteomes" id="UP000530670">
    <property type="component" value="Unassembled WGS sequence"/>
</dbReference>
<comment type="caution">
    <text evidence="1">The sequence shown here is derived from an EMBL/GenBank/DDBJ whole genome shotgun (WGS) entry which is preliminary data.</text>
</comment>
<accession>A0A8H5RBK7</accession>
<evidence type="ECO:0000313" key="2">
    <source>
        <dbReference type="Proteomes" id="UP000530670"/>
    </source>
</evidence>
<keyword evidence="2" id="KW-1185">Reference proteome</keyword>
<dbReference type="AlphaFoldDB" id="A0A8H5RBK7"/>